<dbReference type="Gene3D" id="2.40.30.10">
    <property type="entry name" value="Translation factors"/>
    <property type="match status" value="1"/>
</dbReference>
<reference evidence="1" key="2">
    <citation type="submission" date="2025-08" db="UniProtKB">
        <authorList>
            <consortium name="Ensembl"/>
        </authorList>
    </citation>
    <scope>IDENTIFICATION</scope>
</reference>
<dbReference type="Ensembl" id="ENSHHUT00000011065.1">
    <property type="protein sequence ID" value="ENSHHUP00000010726.1"/>
    <property type="gene ID" value="ENSHHUG00000006552.1"/>
</dbReference>
<reference evidence="2" key="1">
    <citation type="submission" date="2018-06" db="EMBL/GenBank/DDBJ databases">
        <title>Genome assembly of Danube salmon.</title>
        <authorList>
            <person name="Macqueen D.J."/>
            <person name="Gundappa M.K."/>
        </authorList>
    </citation>
    <scope>NUCLEOTIDE SEQUENCE [LARGE SCALE GENOMIC DNA]</scope>
</reference>
<proteinExistence type="predicted"/>
<sequence>MPPNETCTVKGITLHDEPLDWAAAGDHVSLTVTGMDIIKMKLVYKITSNPNLLAWTS</sequence>
<reference evidence="1" key="3">
    <citation type="submission" date="2025-09" db="UniProtKB">
        <authorList>
            <consortium name="Ensembl"/>
        </authorList>
    </citation>
    <scope>IDENTIFICATION</scope>
</reference>
<name>A0A4W5KFI6_9TELE</name>
<dbReference type="Proteomes" id="UP000314982">
    <property type="component" value="Unassembled WGS sequence"/>
</dbReference>
<protein>
    <submittedName>
        <fullName evidence="1">Uncharacterized protein</fullName>
    </submittedName>
</protein>
<organism evidence="1 2">
    <name type="scientific">Hucho hucho</name>
    <name type="common">huchen</name>
    <dbReference type="NCBI Taxonomy" id="62062"/>
    <lineage>
        <taxon>Eukaryota</taxon>
        <taxon>Metazoa</taxon>
        <taxon>Chordata</taxon>
        <taxon>Craniata</taxon>
        <taxon>Vertebrata</taxon>
        <taxon>Euteleostomi</taxon>
        <taxon>Actinopterygii</taxon>
        <taxon>Neopterygii</taxon>
        <taxon>Teleostei</taxon>
        <taxon>Protacanthopterygii</taxon>
        <taxon>Salmoniformes</taxon>
        <taxon>Salmonidae</taxon>
        <taxon>Salmoninae</taxon>
        <taxon>Hucho</taxon>
    </lineage>
</organism>
<dbReference type="SUPFAM" id="SSF50447">
    <property type="entry name" value="Translation proteins"/>
    <property type="match status" value="1"/>
</dbReference>
<dbReference type="AlphaFoldDB" id="A0A4W5KFI6"/>
<evidence type="ECO:0000313" key="2">
    <source>
        <dbReference type="Proteomes" id="UP000314982"/>
    </source>
</evidence>
<accession>A0A4W5KFI6</accession>
<dbReference type="InterPro" id="IPR009000">
    <property type="entry name" value="Transl_B-barrel_sf"/>
</dbReference>
<dbReference type="STRING" id="62062.ENSHHUP00000024089"/>
<evidence type="ECO:0000313" key="1">
    <source>
        <dbReference type="Ensembl" id="ENSHHUP00000010726.1"/>
    </source>
</evidence>
<keyword evidence="2" id="KW-1185">Reference proteome</keyword>
<dbReference type="GeneTree" id="ENSGT00970000197874"/>